<comment type="caution">
    <text evidence="2">The sequence shown here is derived from an EMBL/GenBank/DDBJ whole genome shotgun (WGS) entry which is preliminary data.</text>
</comment>
<name>A0ABD5YYN3_9EURY</name>
<reference evidence="2 3" key="1">
    <citation type="journal article" date="2019" name="Int. J. Syst. Evol. Microbiol.">
        <title>The Global Catalogue of Microorganisms (GCM) 10K type strain sequencing project: providing services to taxonomists for standard genome sequencing and annotation.</title>
        <authorList>
            <consortium name="The Broad Institute Genomics Platform"/>
            <consortium name="The Broad Institute Genome Sequencing Center for Infectious Disease"/>
            <person name="Wu L."/>
            <person name="Ma J."/>
        </authorList>
    </citation>
    <scope>NUCLEOTIDE SEQUENCE [LARGE SCALE GENOMIC DNA]</scope>
    <source>
        <strain evidence="2 3">RDMS1</strain>
    </source>
</reference>
<dbReference type="EMBL" id="JBHTAX010000007">
    <property type="protein sequence ID" value="MFC7193262.1"/>
    <property type="molecule type" value="Genomic_DNA"/>
</dbReference>
<evidence type="ECO:0000313" key="2">
    <source>
        <dbReference type="EMBL" id="MFC7193262.1"/>
    </source>
</evidence>
<dbReference type="Proteomes" id="UP001596417">
    <property type="component" value="Unassembled WGS sequence"/>
</dbReference>
<accession>A0ABD5YYN3</accession>
<gene>
    <name evidence="2" type="ORF">ACFQL7_28040</name>
</gene>
<proteinExistence type="predicted"/>
<feature type="domain" description="DUF6788" evidence="1">
    <location>
        <begin position="22"/>
        <end position="74"/>
    </location>
</feature>
<sequence length="75" mass="8498">MLFEVRQQPVTANELDDNVTAIEEQTDSGAIVTKMPTCGDEMCHCMIDNEKHGPYRYHVYCDDRGKVTVDYLGKA</sequence>
<dbReference type="RefSeq" id="WP_390207097.1">
    <property type="nucleotide sequence ID" value="NZ_JBHSZC010000006.1"/>
</dbReference>
<organism evidence="2 3">
    <name type="scientific">Halocatena marina</name>
    <dbReference type="NCBI Taxonomy" id="2934937"/>
    <lineage>
        <taxon>Archaea</taxon>
        <taxon>Methanobacteriati</taxon>
        <taxon>Methanobacteriota</taxon>
        <taxon>Stenosarchaea group</taxon>
        <taxon>Halobacteria</taxon>
        <taxon>Halobacteriales</taxon>
        <taxon>Natronomonadaceae</taxon>
        <taxon>Halocatena</taxon>
    </lineage>
</organism>
<evidence type="ECO:0000259" key="1">
    <source>
        <dbReference type="Pfam" id="PF20586"/>
    </source>
</evidence>
<keyword evidence="3" id="KW-1185">Reference proteome</keyword>
<dbReference type="InterPro" id="IPR046738">
    <property type="entry name" value="DUF6788"/>
</dbReference>
<dbReference type="Pfam" id="PF20586">
    <property type="entry name" value="DUF6788"/>
    <property type="match status" value="1"/>
</dbReference>
<dbReference type="AlphaFoldDB" id="A0ABD5YYN3"/>
<protein>
    <submittedName>
        <fullName evidence="2">DUF6788 family protein</fullName>
    </submittedName>
</protein>
<evidence type="ECO:0000313" key="3">
    <source>
        <dbReference type="Proteomes" id="UP001596417"/>
    </source>
</evidence>